<sequence length="125" mass="14284">LTISGSVRRNTSINCCVNSDTMLLLTVVVDNGHANRKSRPAVPRKRIKYQSRTFQQNFLKELIDNYSAFSFQTSNRCVQGGDMHVGELAIIKKEKQETLDDLFQLFEKCQLAITLRTDKLKTTML</sequence>
<reference evidence="1 2" key="1">
    <citation type="submission" date="2015-01" db="EMBL/GenBank/DDBJ databases">
        <title>Evolution of Trichinella species and genotypes.</title>
        <authorList>
            <person name="Korhonen P.K."/>
            <person name="Edoardo P."/>
            <person name="Giuseppe L.R."/>
            <person name="Gasser R.B."/>
        </authorList>
    </citation>
    <scope>NUCLEOTIDE SEQUENCE [LARGE SCALE GENOMIC DNA]</scope>
    <source>
        <strain evidence="1">ISS3</strain>
    </source>
</reference>
<comment type="caution">
    <text evidence="1">The sequence shown here is derived from an EMBL/GenBank/DDBJ whole genome shotgun (WGS) entry which is preliminary data.</text>
</comment>
<dbReference type="Proteomes" id="UP000054776">
    <property type="component" value="Unassembled WGS sequence"/>
</dbReference>
<name>A0A0V1B647_TRISP</name>
<dbReference type="AlphaFoldDB" id="A0A0V1B647"/>
<accession>A0A0V1B647</accession>
<keyword evidence="2" id="KW-1185">Reference proteome</keyword>
<evidence type="ECO:0000313" key="2">
    <source>
        <dbReference type="Proteomes" id="UP000054776"/>
    </source>
</evidence>
<gene>
    <name evidence="1" type="ORF">T01_2766</name>
</gene>
<feature type="non-terminal residue" evidence="1">
    <location>
        <position position="1"/>
    </location>
</feature>
<evidence type="ECO:0000313" key="1">
    <source>
        <dbReference type="EMBL" id="KRY32494.1"/>
    </source>
</evidence>
<dbReference type="InParanoid" id="A0A0V1B647"/>
<proteinExistence type="predicted"/>
<organism evidence="1 2">
    <name type="scientific">Trichinella spiralis</name>
    <name type="common">Trichina worm</name>
    <dbReference type="NCBI Taxonomy" id="6334"/>
    <lineage>
        <taxon>Eukaryota</taxon>
        <taxon>Metazoa</taxon>
        <taxon>Ecdysozoa</taxon>
        <taxon>Nematoda</taxon>
        <taxon>Enoplea</taxon>
        <taxon>Dorylaimia</taxon>
        <taxon>Trichinellida</taxon>
        <taxon>Trichinellidae</taxon>
        <taxon>Trichinella</taxon>
    </lineage>
</organism>
<protein>
    <submittedName>
        <fullName evidence="1">Uncharacterized protein</fullName>
    </submittedName>
</protein>
<dbReference type="EMBL" id="JYDH01000097">
    <property type="protein sequence ID" value="KRY32494.1"/>
    <property type="molecule type" value="Genomic_DNA"/>
</dbReference>